<dbReference type="Proteomes" id="UP000023430">
    <property type="component" value="Unassembled WGS sequence"/>
</dbReference>
<keyword evidence="3" id="KW-1185">Reference proteome</keyword>
<protein>
    <submittedName>
        <fullName evidence="2">Uncharacterized protein</fullName>
    </submittedName>
</protein>
<reference evidence="2 3" key="1">
    <citation type="submission" date="2014-01" db="EMBL/GenBank/DDBJ databases">
        <title>Roseivivax isoporae LMG 25204 Genome Sequencing.</title>
        <authorList>
            <person name="Lai Q."/>
            <person name="Li G."/>
            <person name="Shao Z."/>
        </authorList>
    </citation>
    <scope>NUCLEOTIDE SEQUENCE [LARGE SCALE GENOMIC DNA]</scope>
    <source>
        <strain evidence="2 3">LMG 25204</strain>
    </source>
</reference>
<gene>
    <name evidence="2" type="ORF">RISW2_18890</name>
</gene>
<feature type="transmembrane region" description="Helical" evidence="1">
    <location>
        <begin position="31"/>
        <end position="51"/>
    </location>
</feature>
<accession>X7F464</accession>
<name>X7F464_9RHOB</name>
<keyword evidence="1" id="KW-0472">Membrane</keyword>
<comment type="caution">
    <text evidence="2">The sequence shown here is derived from an EMBL/GenBank/DDBJ whole genome shotgun (WGS) entry which is preliminary data.</text>
</comment>
<evidence type="ECO:0000256" key="1">
    <source>
        <dbReference type="SAM" id="Phobius"/>
    </source>
</evidence>
<keyword evidence="1" id="KW-0812">Transmembrane</keyword>
<evidence type="ECO:0000313" key="3">
    <source>
        <dbReference type="Proteomes" id="UP000023430"/>
    </source>
</evidence>
<dbReference type="STRING" id="1449351.RISW2_18890"/>
<proteinExistence type="predicted"/>
<keyword evidence="1" id="KW-1133">Transmembrane helix</keyword>
<dbReference type="AlphaFoldDB" id="X7F464"/>
<dbReference type="EMBL" id="JAME01000051">
    <property type="protein sequence ID" value="ETX26864.1"/>
    <property type="molecule type" value="Genomic_DNA"/>
</dbReference>
<sequence length="69" mass="7527">MLTIVAWSNLIICIAAAGSMATLQAYAPATGFLIAGLTIFAFLKALDRALINLEKIRFHLRSLNQHIVD</sequence>
<organism evidence="2 3">
    <name type="scientific">Roseivivax isoporae LMG 25204</name>
    <dbReference type="NCBI Taxonomy" id="1449351"/>
    <lineage>
        <taxon>Bacteria</taxon>
        <taxon>Pseudomonadati</taxon>
        <taxon>Pseudomonadota</taxon>
        <taxon>Alphaproteobacteria</taxon>
        <taxon>Rhodobacterales</taxon>
        <taxon>Roseobacteraceae</taxon>
        <taxon>Roseivivax</taxon>
    </lineage>
</organism>
<evidence type="ECO:0000313" key="2">
    <source>
        <dbReference type="EMBL" id="ETX26864.1"/>
    </source>
</evidence>